<gene>
    <name evidence="1" type="ORF">RO03_05305</name>
</gene>
<proteinExistence type="predicted"/>
<sequence>MSVQGHSFLEVIIENRKIFKKLKLAQEVYDKNFLNKRVSYIYENKNEIKKFLITFKKHFFTFDRYKV</sequence>
<reference evidence="1 2" key="1">
    <citation type="submission" date="2015-10" db="EMBL/GenBank/DDBJ databases">
        <authorList>
            <person name="Gilbert D.G."/>
        </authorList>
    </citation>
    <scope>NUCLEOTIDE SEQUENCE [LARGE SCALE GENOMIC DNA]</scope>
    <source>
        <strain evidence="1 2">ChDC F311</strain>
    </source>
</reference>
<name>A0A0M3UWN3_FUSNC</name>
<comment type="caution">
    <text evidence="1">The sequence shown here is derived from an EMBL/GenBank/DDBJ whole genome shotgun (WGS) entry which is preliminary data.</text>
</comment>
<dbReference type="AlphaFoldDB" id="A0A0M3UWN3"/>
<accession>A0A0M3UWN3</accession>
<dbReference type="Proteomes" id="UP000054800">
    <property type="component" value="Unassembled WGS sequence"/>
</dbReference>
<dbReference type="EMBL" id="LMVH01000001">
    <property type="protein sequence ID" value="KUL99822.1"/>
    <property type="molecule type" value="Genomic_DNA"/>
</dbReference>
<protein>
    <submittedName>
        <fullName evidence="1">Uncharacterized protein</fullName>
    </submittedName>
</protein>
<evidence type="ECO:0000313" key="2">
    <source>
        <dbReference type="Proteomes" id="UP000054800"/>
    </source>
</evidence>
<organism evidence="1 2">
    <name type="scientific">Fusobacterium nucleatum subsp. nucleatum</name>
    <dbReference type="NCBI Taxonomy" id="76856"/>
    <lineage>
        <taxon>Bacteria</taxon>
        <taxon>Fusobacteriati</taxon>
        <taxon>Fusobacteriota</taxon>
        <taxon>Fusobacteriia</taxon>
        <taxon>Fusobacteriales</taxon>
        <taxon>Fusobacteriaceae</taxon>
        <taxon>Fusobacterium</taxon>
    </lineage>
</organism>
<dbReference type="PATRIC" id="fig|76856.3.peg.799"/>
<evidence type="ECO:0000313" key="1">
    <source>
        <dbReference type="EMBL" id="KUL99822.1"/>
    </source>
</evidence>